<comment type="caution">
    <text evidence="1">The sequence shown here is derived from an EMBL/GenBank/DDBJ whole genome shotgun (WGS) entry which is preliminary data.</text>
</comment>
<dbReference type="EMBL" id="CABFNQ020000638">
    <property type="protein sequence ID" value="CAH0020241.1"/>
    <property type="molecule type" value="Genomic_DNA"/>
</dbReference>
<dbReference type="Proteomes" id="UP000696573">
    <property type="component" value="Unassembled WGS sequence"/>
</dbReference>
<sequence>MAYQGQSRLIEDHPIGSNLDAFRNSFTSLCKDRAILHSPDPLAHLAHEGRGSLRNDPLKLISAVASDEFDFGRANPLLKSALADELDDILIWNKVYNAVIEPTPPPVQ</sequence>
<name>A0A9N9YE86_9HYPO</name>
<evidence type="ECO:0000313" key="1">
    <source>
        <dbReference type="EMBL" id="CAH0020241.1"/>
    </source>
</evidence>
<evidence type="ECO:0000313" key="2">
    <source>
        <dbReference type="Proteomes" id="UP000696573"/>
    </source>
</evidence>
<gene>
    <name evidence="1" type="ORF">CRHIZ90672A_00018943</name>
</gene>
<keyword evidence="2" id="KW-1185">Reference proteome</keyword>
<proteinExistence type="predicted"/>
<organism evidence="1 2">
    <name type="scientific">Clonostachys rhizophaga</name>
    <dbReference type="NCBI Taxonomy" id="160324"/>
    <lineage>
        <taxon>Eukaryota</taxon>
        <taxon>Fungi</taxon>
        <taxon>Dikarya</taxon>
        <taxon>Ascomycota</taxon>
        <taxon>Pezizomycotina</taxon>
        <taxon>Sordariomycetes</taxon>
        <taxon>Hypocreomycetidae</taxon>
        <taxon>Hypocreales</taxon>
        <taxon>Bionectriaceae</taxon>
        <taxon>Clonostachys</taxon>
    </lineage>
</organism>
<dbReference type="OrthoDB" id="5101805at2759"/>
<protein>
    <submittedName>
        <fullName evidence="1">Uncharacterized protein</fullName>
    </submittedName>
</protein>
<reference evidence="1" key="1">
    <citation type="submission" date="2021-10" db="EMBL/GenBank/DDBJ databases">
        <authorList>
            <person name="Piombo E."/>
        </authorList>
    </citation>
    <scope>NUCLEOTIDE SEQUENCE</scope>
</reference>
<accession>A0A9N9YE86</accession>
<dbReference type="AlphaFoldDB" id="A0A9N9YE86"/>